<dbReference type="Pfam" id="PF04752">
    <property type="entry name" value="ChaC"/>
    <property type="match status" value="1"/>
</dbReference>
<dbReference type="Gene3D" id="3.10.490.10">
    <property type="entry name" value="Gamma-glutamyl cyclotransferase-like"/>
    <property type="match status" value="1"/>
</dbReference>
<name>A0A3S8U8K1_9RHOB</name>
<dbReference type="InterPro" id="IPR036568">
    <property type="entry name" value="GGCT-like_sf"/>
</dbReference>
<reference evidence="3 4" key="1">
    <citation type="submission" date="2018-12" db="EMBL/GenBank/DDBJ databases">
        <title>Complete genome sequencing of Tabrizicola sp. K13M18.</title>
        <authorList>
            <person name="Bae J.-W."/>
        </authorList>
    </citation>
    <scope>NUCLEOTIDE SEQUENCE [LARGE SCALE GENOMIC DNA]</scope>
    <source>
        <strain evidence="3 4">K13M18</strain>
    </source>
</reference>
<dbReference type="InterPro" id="IPR013024">
    <property type="entry name" value="GGCT-like"/>
</dbReference>
<organism evidence="3 4">
    <name type="scientific">Tabrizicola piscis</name>
    <dbReference type="NCBI Taxonomy" id="2494374"/>
    <lineage>
        <taxon>Bacteria</taxon>
        <taxon>Pseudomonadati</taxon>
        <taxon>Pseudomonadota</taxon>
        <taxon>Alphaproteobacteria</taxon>
        <taxon>Rhodobacterales</taxon>
        <taxon>Paracoccaceae</taxon>
        <taxon>Tabrizicola</taxon>
    </lineage>
</organism>
<keyword evidence="2" id="KW-0456">Lyase</keyword>
<dbReference type="EMBL" id="CP034328">
    <property type="protein sequence ID" value="AZL59855.1"/>
    <property type="molecule type" value="Genomic_DNA"/>
</dbReference>
<dbReference type="InterPro" id="IPR006840">
    <property type="entry name" value="ChaC"/>
</dbReference>
<evidence type="ECO:0000256" key="2">
    <source>
        <dbReference type="ARBA" id="ARBA00023239"/>
    </source>
</evidence>
<dbReference type="PANTHER" id="PTHR12192:SF2">
    <property type="entry name" value="GLUTATHIONE-SPECIFIC GAMMA-GLUTAMYLCYCLOTRANSFERASE 2"/>
    <property type="match status" value="1"/>
</dbReference>
<evidence type="ECO:0000256" key="1">
    <source>
        <dbReference type="ARBA" id="ARBA00012344"/>
    </source>
</evidence>
<dbReference type="GO" id="GO:0016740">
    <property type="term" value="F:transferase activity"/>
    <property type="evidence" value="ECO:0007669"/>
    <property type="project" value="UniProtKB-KW"/>
</dbReference>
<accession>A0A3S8U8K1</accession>
<dbReference type="CDD" id="cd06661">
    <property type="entry name" value="GGCT_like"/>
    <property type="match status" value="1"/>
</dbReference>
<dbReference type="GO" id="GO:0005737">
    <property type="term" value="C:cytoplasm"/>
    <property type="evidence" value="ECO:0007669"/>
    <property type="project" value="TreeGrafter"/>
</dbReference>
<sequence>MTRTLALTPAHITRVHRDVPDTGPPPGMVLHDDADYAAWVSRIADRAPPGPLRLFAYGSLIWKPEIDHTAETPATAHGWHRRFCLKMIRFRATPVCPGLMMALDRGGSCRGVLYDLPSADLPTTLDRLFRREFTVKPINSMPHWITVRTAQGPATALAFVMNRASPAYARLTLPDQAEMLARACGHWGSGAEYLLNTVTHLEARGIHDRGLWDLQRLVANRIDAGS</sequence>
<protein>
    <recommendedName>
        <fullName evidence="1">glutathione-specific gamma-glutamylcyclotransferase</fullName>
        <ecNumber evidence="1">4.3.2.7</ecNumber>
    </recommendedName>
</protein>
<evidence type="ECO:0000313" key="3">
    <source>
        <dbReference type="EMBL" id="AZL59855.1"/>
    </source>
</evidence>
<dbReference type="SUPFAM" id="SSF110857">
    <property type="entry name" value="Gamma-glutamyl cyclotransferase-like"/>
    <property type="match status" value="1"/>
</dbReference>
<dbReference type="KEGG" id="taw:EI545_14025"/>
<dbReference type="AlphaFoldDB" id="A0A3S8U8K1"/>
<evidence type="ECO:0000313" key="4">
    <source>
        <dbReference type="Proteomes" id="UP000282002"/>
    </source>
</evidence>
<dbReference type="EC" id="4.3.2.7" evidence="1"/>
<dbReference type="OrthoDB" id="9795692at2"/>
<dbReference type="PANTHER" id="PTHR12192">
    <property type="entry name" value="CATION TRANSPORT PROTEIN CHAC-RELATED"/>
    <property type="match status" value="1"/>
</dbReference>
<gene>
    <name evidence="3" type="ORF">EI545_14025</name>
</gene>
<dbReference type="RefSeq" id="WP_125326050.1">
    <property type="nucleotide sequence ID" value="NZ_CP034328.1"/>
</dbReference>
<keyword evidence="4" id="KW-1185">Reference proteome</keyword>
<dbReference type="GO" id="GO:0006751">
    <property type="term" value="P:glutathione catabolic process"/>
    <property type="evidence" value="ECO:0007669"/>
    <property type="project" value="InterPro"/>
</dbReference>
<proteinExistence type="predicted"/>
<keyword evidence="3" id="KW-0808">Transferase</keyword>
<dbReference type="Proteomes" id="UP000282002">
    <property type="component" value="Chromosome"/>
</dbReference>
<dbReference type="GO" id="GO:0061928">
    <property type="term" value="F:glutathione specific gamma-glutamylcyclotransferase activity"/>
    <property type="evidence" value="ECO:0007669"/>
    <property type="project" value="UniProtKB-EC"/>
</dbReference>